<keyword evidence="1" id="KW-1133">Transmembrane helix</keyword>
<dbReference type="EMBL" id="BSND01000012">
    <property type="protein sequence ID" value="GLQ00606.1"/>
    <property type="molecule type" value="Genomic_DNA"/>
</dbReference>
<accession>A0ABQ5TYS1</accession>
<keyword evidence="1" id="KW-0472">Membrane</keyword>
<feature type="transmembrane region" description="Helical" evidence="1">
    <location>
        <begin position="21"/>
        <end position="43"/>
    </location>
</feature>
<proteinExistence type="predicted"/>
<comment type="caution">
    <text evidence="2">The sequence shown here is derived from an EMBL/GenBank/DDBJ whole genome shotgun (WGS) entry which is preliminary data.</text>
</comment>
<reference evidence="2" key="1">
    <citation type="journal article" date="2014" name="Int. J. Syst. Evol. Microbiol.">
        <title>Complete genome of a new Firmicutes species belonging to the dominant human colonic microbiota ('Ruminococcus bicirculans') reveals two chromosomes and a selective capacity to utilize plant glucans.</title>
        <authorList>
            <consortium name="NISC Comparative Sequencing Program"/>
            <person name="Wegmann U."/>
            <person name="Louis P."/>
            <person name="Goesmann A."/>
            <person name="Henrissat B."/>
            <person name="Duncan S.H."/>
            <person name="Flint H.J."/>
        </authorList>
    </citation>
    <scope>NUCLEOTIDE SEQUENCE</scope>
    <source>
        <strain evidence="2">NBRC 102424</strain>
    </source>
</reference>
<keyword evidence="1" id="KW-0812">Transmembrane</keyword>
<evidence type="ECO:0000313" key="2">
    <source>
        <dbReference type="EMBL" id="GLQ00606.1"/>
    </source>
</evidence>
<dbReference type="RefSeq" id="WP_284723513.1">
    <property type="nucleotide sequence ID" value="NZ_BSND01000012.1"/>
</dbReference>
<name>A0ABQ5TYS1_9GAMM</name>
<evidence type="ECO:0000256" key="1">
    <source>
        <dbReference type="SAM" id="Phobius"/>
    </source>
</evidence>
<feature type="transmembrane region" description="Helical" evidence="1">
    <location>
        <begin position="49"/>
        <end position="69"/>
    </location>
</feature>
<organism evidence="2 3">
    <name type="scientific">Methylophaga thalassica</name>
    <dbReference type="NCBI Taxonomy" id="40223"/>
    <lineage>
        <taxon>Bacteria</taxon>
        <taxon>Pseudomonadati</taxon>
        <taxon>Pseudomonadota</taxon>
        <taxon>Gammaproteobacteria</taxon>
        <taxon>Thiotrichales</taxon>
        <taxon>Piscirickettsiaceae</taxon>
        <taxon>Methylophaga</taxon>
    </lineage>
</organism>
<dbReference type="Proteomes" id="UP001161423">
    <property type="component" value="Unassembled WGS sequence"/>
</dbReference>
<gene>
    <name evidence="2" type="ORF">GCM10007891_24590</name>
</gene>
<protein>
    <recommendedName>
        <fullName evidence="4">Phage holin family protein</fullName>
    </recommendedName>
</protein>
<evidence type="ECO:0000313" key="3">
    <source>
        <dbReference type="Proteomes" id="UP001161423"/>
    </source>
</evidence>
<keyword evidence="3" id="KW-1185">Reference proteome</keyword>
<evidence type="ECO:0008006" key="4">
    <source>
        <dbReference type="Google" id="ProtNLM"/>
    </source>
</evidence>
<reference evidence="2" key="2">
    <citation type="submission" date="2023-01" db="EMBL/GenBank/DDBJ databases">
        <title>Draft genome sequence of Methylophaga thalassica strain NBRC 102424.</title>
        <authorList>
            <person name="Sun Q."/>
            <person name="Mori K."/>
        </authorList>
    </citation>
    <scope>NUCLEOTIDE SEQUENCE</scope>
    <source>
        <strain evidence="2">NBRC 102424</strain>
    </source>
</reference>
<sequence length="89" mass="10170">MKILLNVLKFIVFHLVRLGRNVAHFFFRAFATISLILAALTFFDTFLPYGFGTWTGWALVATSFVFSLLPDLYDKLLISLIPEGETIRI</sequence>